<reference evidence="1" key="1">
    <citation type="submission" date="2018-11" db="EMBL/GenBank/DDBJ databases">
        <authorList>
            <person name="Grassa J C."/>
        </authorList>
    </citation>
    <scope>NUCLEOTIDE SEQUENCE [LARGE SCALE GENOMIC DNA]</scope>
</reference>
<dbReference type="Gramene" id="evm.model.03.1716">
    <property type="protein sequence ID" value="cds.evm.model.03.1716"/>
    <property type="gene ID" value="evm.TU.03.1716"/>
</dbReference>
<keyword evidence="2" id="KW-1185">Reference proteome</keyword>
<dbReference type="EnsemblPlants" id="evm.model.03.1716">
    <property type="protein sequence ID" value="cds.evm.model.03.1716"/>
    <property type="gene ID" value="evm.TU.03.1716"/>
</dbReference>
<evidence type="ECO:0000313" key="2">
    <source>
        <dbReference type="Proteomes" id="UP000596661"/>
    </source>
</evidence>
<evidence type="ECO:0000313" key="1">
    <source>
        <dbReference type="EnsemblPlants" id="cds.evm.model.03.1716"/>
    </source>
</evidence>
<protein>
    <submittedName>
        <fullName evidence="1">Uncharacterized protein</fullName>
    </submittedName>
</protein>
<dbReference type="EMBL" id="UZAU01000330">
    <property type="status" value="NOT_ANNOTATED_CDS"/>
    <property type="molecule type" value="Genomic_DNA"/>
</dbReference>
<name>A0A803P6E1_CANSA</name>
<reference evidence="1" key="2">
    <citation type="submission" date="2021-03" db="UniProtKB">
        <authorList>
            <consortium name="EnsemblPlants"/>
        </authorList>
    </citation>
    <scope>IDENTIFICATION</scope>
</reference>
<proteinExistence type="predicted"/>
<accession>A0A803P6E1</accession>
<organism evidence="1 2">
    <name type="scientific">Cannabis sativa</name>
    <name type="common">Hemp</name>
    <name type="synonym">Marijuana</name>
    <dbReference type="NCBI Taxonomy" id="3483"/>
    <lineage>
        <taxon>Eukaryota</taxon>
        <taxon>Viridiplantae</taxon>
        <taxon>Streptophyta</taxon>
        <taxon>Embryophyta</taxon>
        <taxon>Tracheophyta</taxon>
        <taxon>Spermatophyta</taxon>
        <taxon>Magnoliopsida</taxon>
        <taxon>eudicotyledons</taxon>
        <taxon>Gunneridae</taxon>
        <taxon>Pentapetalae</taxon>
        <taxon>rosids</taxon>
        <taxon>fabids</taxon>
        <taxon>Rosales</taxon>
        <taxon>Cannabaceae</taxon>
        <taxon>Cannabis</taxon>
    </lineage>
</organism>
<dbReference type="AlphaFoldDB" id="A0A803P6E1"/>
<dbReference type="Proteomes" id="UP000596661">
    <property type="component" value="Chromosome 3"/>
</dbReference>
<sequence length="110" mass="11767">MASQLPSLGLKFLTSGLPSSSPFHHGKMQVMVDAAFSNSSTPIGVVVVDAKGQELGFVLWLFISGSNNQKRDCHVEVHVTVMRGLSNSCNGLLNLWEVSPLVLTKILASS</sequence>